<dbReference type="PROSITE" id="PS00189">
    <property type="entry name" value="LIPOYL"/>
    <property type="match status" value="1"/>
</dbReference>
<dbReference type="Pfam" id="PF00198">
    <property type="entry name" value="2-oxoacid_dh"/>
    <property type="match status" value="1"/>
</dbReference>
<sequence length="517" mass="53810">MLSTSSARRLLLSTRQSASARCDRRRLVPASSGLSSLSRPSDGGVDRDGRPSSSRRRGPIIARSALPPGIINPSPRSSSVRWFASAEDLPYHIVVGMPALSPTMESGTISKWNVAEGDSFSAGDSLAVVETDKASMDFEAQDDGVVARLLVTEGGGEVRCGAPIMVTVEDVADVGAFANFSASAGGEGAPTTTTATTPVTETETVGGGARRPSIRFLGKEGWAAKLSSPVTPPGVVGSSSTPIAAAASSLVPSPPATAAVAAAVVPNLRTYAPETVTTVPPHLYSDSPASNMRKVISKRLTQSKSTVPHFYTSIEVSLDGILALRKVLAKDFDAKVSVNDFIIKASAMALRDVPEVNATYDPVTRSQRTFDGVDVSVAVATPTGLITPIIPSTSGLSLAEIGSRMKDLASRARDGNLKPEEYQGGTFCISNLGMFGISEFSAVVNPPQGAILAVGGGERRVVPGRVDTATGEKGRPAIATIMTARLSADRRVVDEATAALFMGALKEYLTQPKLMIL</sequence>
<dbReference type="InterPro" id="IPR000089">
    <property type="entry name" value="Biotin_lipoyl"/>
</dbReference>
<evidence type="ECO:0000256" key="1">
    <source>
        <dbReference type="ARBA" id="ARBA00007317"/>
    </source>
</evidence>
<dbReference type="SUPFAM" id="SSF52777">
    <property type="entry name" value="CoA-dependent acyltransferases"/>
    <property type="match status" value="1"/>
</dbReference>
<dbReference type="InterPro" id="IPR003016">
    <property type="entry name" value="2-oxoA_DH_lipoyl-BS"/>
</dbReference>
<dbReference type="GO" id="GO:0016746">
    <property type="term" value="F:acyltransferase activity"/>
    <property type="evidence" value="ECO:0007669"/>
    <property type="project" value="UniProtKB-KW"/>
</dbReference>
<feature type="compositionally biased region" description="Low complexity" evidence="5">
    <location>
        <begin position="31"/>
        <end position="43"/>
    </location>
</feature>
<keyword evidence="4" id="KW-0012">Acyltransferase</keyword>
<comment type="similarity">
    <text evidence="1 4">Belongs to the 2-oxoacid dehydrogenase family.</text>
</comment>
<evidence type="ECO:0000256" key="5">
    <source>
        <dbReference type="SAM" id="MobiDB-lite"/>
    </source>
</evidence>
<feature type="region of interest" description="Disordered" evidence="5">
    <location>
        <begin position="183"/>
        <end position="211"/>
    </location>
</feature>
<dbReference type="Gene3D" id="3.30.559.10">
    <property type="entry name" value="Chloramphenicol acetyltransferase-like domain"/>
    <property type="match status" value="1"/>
</dbReference>
<dbReference type="PANTHER" id="PTHR23151:SF90">
    <property type="entry name" value="DIHYDROLIPOYLLYSINE-RESIDUE ACETYLTRANSFERASE COMPONENT OF PYRUVATE DEHYDROGENASE COMPLEX, MITOCHONDRIAL-RELATED"/>
    <property type="match status" value="1"/>
</dbReference>
<dbReference type="FunFam" id="2.40.50.100:FF:000010">
    <property type="entry name" value="Acetyltransferase component of pyruvate dehydrogenase complex"/>
    <property type="match status" value="1"/>
</dbReference>
<reference evidence="7 8" key="1">
    <citation type="submission" date="2024-10" db="EMBL/GenBank/DDBJ databases">
        <title>Updated reference genomes for cyclostephanoid diatoms.</title>
        <authorList>
            <person name="Roberts W.R."/>
            <person name="Alverson A.J."/>
        </authorList>
    </citation>
    <scope>NUCLEOTIDE SEQUENCE [LARGE SCALE GENOMIC DNA]</scope>
    <source>
        <strain evidence="7 8">AJA276-08</strain>
    </source>
</reference>
<evidence type="ECO:0000313" key="8">
    <source>
        <dbReference type="Proteomes" id="UP001530315"/>
    </source>
</evidence>
<gene>
    <name evidence="7" type="ORF">ACHAW5_002664</name>
</gene>
<evidence type="ECO:0000256" key="3">
    <source>
        <dbReference type="ARBA" id="ARBA00022946"/>
    </source>
</evidence>
<dbReference type="Proteomes" id="UP001530315">
    <property type="component" value="Unassembled WGS sequence"/>
</dbReference>
<keyword evidence="8" id="KW-1185">Reference proteome</keyword>
<feature type="region of interest" description="Disordered" evidence="5">
    <location>
        <begin position="14"/>
        <end position="72"/>
    </location>
</feature>
<evidence type="ECO:0000256" key="4">
    <source>
        <dbReference type="RuleBase" id="RU003423"/>
    </source>
</evidence>
<dbReference type="EC" id="2.3.1.-" evidence="4"/>
<feature type="compositionally biased region" description="Low complexity" evidence="5">
    <location>
        <begin position="183"/>
        <end position="204"/>
    </location>
</feature>
<dbReference type="SUPFAM" id="SSF51230">
    <property type="entry name" value="Single hybrid motif"/>
    <property type="match status" value="1"/>
</dbReference>
<accession>A0ABD3MG87</accession>
<proteinExistence type="inferred from homology"/>
<comment type="caution">
    <text evidence="7">The sequence shown here is derived from an EMBL/GenBank/DDBJ whole genome shotgun (WGS) entry which is preliminary data.</text>
</comment>
<keyword evidence="3" id="KW-0809">Transit peptide</keyword>
<organism evidence="7 8">
    <name type="scientific">Stephanodiscus triporus</name>
    <dbReference type="NCBI Taxonomy" id="2934178"/>
    <lineage>
        <taxon>Eukaryota</taxon>
        <taxon>Sar</taxon>
        <taxon>Stramenopiles</taxon>
        <taxon>Ochrophyta</taxon>
        <taxon>Bacillariophyta</taxon>
        <taxon>Coscinodiscophyceae</taxon>
        <taxon>Thalassiosirophycidae</taxon>
        <taxon>Stephanodiscales</taxon>
        <taxon>Stephanodiscaceae</taxon>
        <taxon>Stephanodiscus</taxon>
    </lineage>
</organism>
<keyword evidence="4" id="KW-0808">Transferase</keyword>
<feature type="domain" description="Lipoyl-binding" evidence="6">
    <location>
        <begin position="92"/>
        <end position="169"/>
    </location>
</feature>
<dbReference type="Pfam" id="PF00364">
    <property type="entry name" value="Biotin_lipoyl"/>
    <property type="match status" value="1"/>
</dbReference>
<protein>
    <recommendedName>
        <fullName evidence="4">Dihydrolipoamide acetyltransferase component of pyruvate dehydrogenase complex</fullName>
        <ecNumber evidence="4">2.3.1.-</ecNumber>
    </recommendedName>
</protein>
<dbReference type="InterPro" id="IPR023213">
    <property type="entry name" value="CAT-like_dom_sf"/>
</dbReference>
<evidence type="ECO:0000256" key="2">
    <source>
        <dbReference type="ARBA" id="ARBA00022823"/>
    </source>
</evidence>
<dbReference type="Gene3D" id="2.40.50.100">
    <property type="match status" value="1"/>
</dbReference>
<dbReference type="CDD" id="cd06849">
    <property type="entry name" value="lipoyl_domain"/>
    <property type="match status" value="1"/>
</dbReference>
<dbReference type="PANTHER" id="PTHR23151">
    <property type="entry name" value="DIHYDROLIPOAMIDE ACETYL/SUCCINYL-TRANSFERASE-RELATED"/>
    <property type="match status" value="1"/>
</dbReference>
<evidence type="ECO:0000313" key="7">
    <source>
        <dbReference type="EMBL" id="KAL3761684.1"/>
    </source>
</evidence>
<name>A0ABD3MG87_9STRA</name>
<comment type="cofactor">
    <cofactor evidence="4">
        <name>(R)-lipoate</name>
        <dbReference type="ChEBI" id="CHEBI:83088"/>
    </cofactor>
</comment>
<dbReference type="InterPro" id="IPR011053">
    <property type="entry name" value="Single_hybrid_motif"/>
</dbReference>
<keyword evidence="2 4" id="KW-0450">Lipoyl</keyword>
<dbReference type="InterPro" id="IPR001078">
    <property type="entry name" value="2-oxoacid_DH_actylTfrase"/>
</dbReference>
<dbReference type="AlphaFoldDB" id="A0ABD3MG87"/>
<dbReference type="InterPro" id="IPR045257">
    <property type="entry name" value="E2/Pdx1"/>
</dbReference>
<dbReference type="PROSITE" id="PS50968">
    <property type="entry name" value="BIOTINYL_LIPOYL"/>
    <property type="match status" value="1"/>
</dbReference>
<evidence type="ECO:0000259" key="6">
    <source>
        <dbReference type="PROSITE" id="PS50968"/>
    </source>
</evidence>
<dbReference type="EMBL" id="JALLAZ020001847">
    <property type="protein sequence ID" value="KAL3761684.1"/>
    <property type="molecule type" value="Genomic_DNA"/>
</dbReference>